<proteinExistence type="predicted"/>
<reference evidence="1" key="1">
    <citation type="submission" date="2023-02" db="EMBL/GenBank/DDBJ databases">
        <title>Description of Herbaspirillum huttiense subsp. nephrolepsisexaltata and Herbaspirillum huttiense subsp. lycopersicon.</title>
        <authorList>
            <person name="Poudel M."/>
            <person name="Sharma A."/>
            <person name="Goss E."/>
            <person name="Tapia J.H."/>
            <person name="Harmon C.M."/>
            <person name="Jones J.B."/>
        </authorList>
    </citation>
    <scope>NUCLEOTIDE SEQUENCE</scope>
    <source>
        <strain evidence="1">NC40101</strain>
    </source>
</reference>
<accession>A0AAE4G3W9</accession>
<gene>
    <name evidence="1" type="ORF">RJN63_00650</name>
</gene>
<sequence length="49" mass="5633">MHYFAQLYRKLVDFLNDSSELDTGSHRGAPHCCSLYSGLSSMSQEEQRH</sequence>
<dbReference type="AlphaFoldDB" id="A0AAE4G3W9"/>
<organism evidence="1">
    <name type="scientific">Herbaspirillum huttiense subsp. nephrolepidis</name>
    <dbReference type="NCBI Taxonomy" id="3075126"/>
    <lineage>
        <taxon>Bacteria</taxon>
        <taxon>Pseudomonadati</taxon>
        <taxon>Pseudomonadota</taxon>
        <taxon>Betaproteobacteria</taxon>
        <taxon>Burkholderiales</taxon>
        <taxon>Oxalobacteraceae</taxon>
        <taxon>Herbaspirillum</taxon>
    </lineage>
</organism>
<comment type="caution">
    <text evidence="1">The sequence shown here is derived from an EMBL/GenBank/DDBJ whole genome shotgun (WGS) entry which is preliminary data.</text>
</comment>
<protein>
    <submittedName>
        <fullName evidence="1">Uncharacterized protein</fullName>
    </submittedName>
</protein>
<dbReference type="RefSeq" id="WP_166675078.1">
    <property type="nucleotide sequence ID" value="NZ_JAVLSM010000012.1"/>
</dbReference>
<evidence type="ECO:0000313" key="1">
    <source>
        <dbReference type="EMBL" id="MDT0335319.1"/>
    </source>
</evidence>
<dbReference type="EMBL" id="JAVRAA010000001">
    <property type="protein sequence ID" value="MDT0335319.1"/>
    <property type="molecule type" value="Genomic_DNA"/>
</dbReference>
<name>A0AAE4G3W9_9BURK</name>
<dbReference type="GeneID" id="90167416"/>